<dbReference type="VEuPathDB" id="ToxoDB:EMH_0098920"/>
<proteinExistence type="predicted"/>
<accession>U6JN52</accession>
<evidence type="ECO:0000313" key="2">
    <source>
        <dbReference type="Proteomes" id="UP000030744"/>
    </source>
</evidence>
<dbReference type="Gene3D" id="3.40.33.10">
    <property type="entry name" value="CAP"/>
    <property type="match status" value="1"/>
</dbReference>
<dbReference type="RefSeq" id="XP_013349512.1">
    <property type="nucleotide sequence ID" value="XM_013494058.1"/>
</dbReference>
<dbReference type="InterPro" id="IPR035940">
    <property type="entry name" value="CAP_sf"/>
</dbReference>
<sequence length="188" mass="20560">MSVRIGVLMENSDLSEGLENAFTSWASESSPPTTCDDAIAKLKKTKFTAQFTDAEDLNYRQAVQRALDAGLKKLTSYPETDTQQKWTDFWAEPDGANLAHLLSSKSTRVGCAIGTCVPQTQEYRTSQTSAKFLFCEMKPAAEENKAPFDKEYYEALTERKTPLTAMTEEDLKAPVQGAAAAAVPSLGS</sequence>
<dbReference type="AlphaFoldDB" id="U6JN52"/>
<reference evidence="1" key="2">
    <citation type="submission" date="2013-10" db="EMBL/GenBank/DDBJ databases">
        <authorList>
            <person name="Aslett M."/>
        </authorList>
    </citation>
    <scope>NUCLEOTIDE SEQUENCE [LARGE SCALE GENOMIC DNA]</scope>
    <source>
        <strain evidence="1">Houghton</strain>
    </source>
</reference>
<keyword evidence="2" id="KW-1185">Reference proteome</keyword>
<dbReference type="OrthoDB" id="348012at2759"/>
<dbReference type="EMBL" id="HG678531">
    <property type="protein sequence ID" value="CDJ26934.1"/>
    <property type="molecule type" value="Genomic_DNA"/>
</dbReference>
<gene>
    <name evidence="1" type="ORF">EMH_0098920</name>
</gene>
<organism evidence="1 2">
    <name type="scientific">Eimeria mitis</name>
    <dbReference type="NCBI Taxonomy" id="44415"/>
    <lineage>
        <taxon>Eukaryota</taxon>
        <taxon>Sar</taxon>
        <taxon>Alveolata</taxon>
        <taxon>Apicomplexa</taxon>
        <taxon>Conoidasida</taxon>
        <taxon>Coccidia</taxon>
        <taxon>Eucoccidiorida</taxon>
        <taxon>Eimeriorina</taxon>
        <taxon>Eimeriidae</taxon>
        <taxon>Eimeria</taxon>
    </lineage>
</organism>
<dbReference type="GeneID" id="25383815"/>
<reference evidence="1" key="1">
    <citation type="submission" date="2013-10" db="EMBL/GenBank/DDBJ databases">
        <title>Genomic analysis of the causative agents of coccidiosis in chickens.</title>
        <authorList>
            <person name="Reid A.J."/>
            <person name="Blake D."/>
            <person name="Billington K."/>
            <person name="Browne H."/>
            <person name="Dunn M."/>
            <person name="Hung S."/>
            <person name="Kawahara F."/>
            <person name="Miranda-Saavedra D."/>
            <person name="Mourier T."/>
            <person name="Nagra H."/>
            <person name="Otto T.D."/>
            <person name="Rawlings N."/>
            <person name="Sanchez A."/>
            <person name="Sanders M."/>
            <person name="Subramaniam C."/>
            <person name="Tay Y."/>
            <person name="Dear P."/>
            <person name="Doerig C."/>
            <person name="Gruber A."/>
            <person name="Parkinson J."/>
            <person name="Shirley M."/>
            <person name="Wan K.L."/>
            <person name="Berriman M."/>
            <person name="Tomley F."/>
            <person name="Pain A."/>
        </authorList>
    </citation>
    <scope>NUCLEOTIDE SEQUENCE [LARGE SCALE GENOMIC DNA]</scope>
    <source>
        <strain evidence="1">Houghton</strain>
    </source>
</reference>
<evidence type="ECO:0000313" key="1">
    <source>
        <dbReference type="EMBL" id="CDJ26934.1"/>
    </source>
</evidence>
<name>U6JN52_9EIME</name>
<protein>
    <submittedName>
        <fullName evidence="1">SAG family member</fullName>
    </submittedName>
</protein>
<dbReference type="Proteomes" id="UP000030744">
    <property type="component" value="Unassembled WGS sequence"/>
</dbReference>